<name>A0A329LS00_9BACL</name>
<gene>
    <name evidence="1" type="ORF">DQG23_38760</name>
</gene>
<sequence length="182" mass="20170">MTAHEQKGIFLITGIMASGKSTVAQLLAEKFDRGVHLHGDTFRRMIVSGREEMLPGSDTGGEAVRQLQLRHRISAAAADAYFEAGFNVVLQDVIIGPMLQETVELIRNRPLYVVVLAPNQEAVASREANRPKKGYGIWTVSELDRGLHEDTPKIGMWIDSSSLTAEETVEQIWQKGWTKALV</sequence>
<dbReference type="SUPFAM" id="SSF52540">
    <property type="entry name" value="P-loop containing nucleoside triphosphate hydrolases"/>
    <property type="match status" value="1"/>
</dbReference>
<keyword evidence="2" id="KW-1185">Reference proteome</keyword>
<keyword evidence="1" id="KW-0808">Transferase</keyword>
<organism evidence="1 2">
    <name type="scientific">Paenibacillus contaminans</name>
    <dbReference type="NCBI Taxonomy" id="450362"/>
    <lineage>
        <taxon>Bacteria</taxon>
        <taxon>Bacillati</taxon>
        <taxon>Bacillota</taxon>
        <taxon>Bacilli</taxon>
        <taxon>Bacillales</taxon>
        <taxon>Paenibacillaceae</taxon>
        <taxon>Paenibacillus</taxon>
    </lineage>
</organism>
<dbReference type="AlphaFoldDB" id="A0A329LS00"/>
<proteinExistence type="predicted"/>
<dbReference type="Pfam" id="PF07931">
    <property type="entry name" value="CPT"/>
    <property type="match status" value="1"/>
</dbReference>
<dbReference type="OrthoDB" id="9811893at2"/>
<dbReference type="EMBL" id="QMFB01000046">
    <property type="protein sequence ID" value="RAV09926.1"/>
    <property type="molecule type" value="Genomic_DNA"/>
</dbReference>
<dbReference type="InterPro" id="IPR027417">
    <property type="entry name" value="P-loop_NTPase"/>
</dbReference>
<comment type="caution">
    <text evidence="1">The sequence shown here is derived from an EMBL/GenBank/DDBJ whole genome shotgun (WGS) entry which is preliminary data.</text>
</comment>
<dbReference type="GO" id="GO:0016740">
    <property type="term" value="F:transferase activity"/>
    <property type="evidence" value="ECO:0007669"/>
    <property type="project" value="UniProtKB-KW"/>
</dbReference>
<evidence type="ECO:0000313" key="1">
    <source>
        <dbReference type="EMBL" id="RAV09926.1"/>
    </source>
</evidence>
<dbReference type="RefSeq" id="WP_113036408.1">
    <property type="nucleotide sequence ID" value="NZ_QMFB01000046.1"/>
</dbReference>
<dbReference type="Proteomes" id="UP000250369">
    <property type="component" value="Unassembled WGS sequence"/>
</dbReference>
<evidence type="ECO:0000313" key="2">
    <source>
        <dbReference type="Proteomes" id="UP000250369"/>
    </source>
</evidence>
<accession>A0A329LS00</accession>
<protein>
    <submittedName>
        <fullName evidence="1">Phosphotransferase</fullName>
    </submittedName>
</protein>
<dbReference type="Gene3D" id="3.40.50.300">
    <property type="entry name" value="P-loop containing nucleotide triphosphate hydrolases"/>
    <property type="match status" value="1"/>
</dbReference>
<reference evidence="1 2" key="1">
    <citation type="journal article" date="2009" name="Int. J. Syst. Evol. Microbiol.">
        <title>Paenibacillus contaminans sp. nov., isolated from a contaminated laboratory plate.</title>
        <authorList>
            <person name="Chou J.H."/>
            <person name="Lee J.H."/>
            <person name="Lin M.C."/>
            <person name="Chang P.S."/>
            <person name="Arun A.B."/>
            <person name="Young C.C."/>
            <person name="Chen W.M."/>
        </authorList>
    </citation>
    <scope>NUCLEOTIDE SEQUENCE [LARGE SCALE GENOMIC DNA]</scope>
    <source>
        <strain evidence="1 2">CKOBP-6</strain>
    </source>
</reference>